<proteinExistence type="predicted"/>
<name>A0ABN9PS51_9DINO</name>
<evidence type="ECO:0000313" key="3">
    <source>
        <dbReference type="Proteomes" id="UP001189429"/>
    </source>
</evidence>
<dbReference type="Proteomes" id="UP001189429">
    <property type="component" value="Unassembled WGS sequence"/>
</dbReference>
<organism evidence="2 3">
    <name type="scientific">Prorocentrum cordatum</name>
    <dbReference type="NCBI Taxonomy" id="2364126"/>
    <lineage>
        <taxon>Eukaryota</taxon>
        <taxon>Sar</taxon>
        <taxon>Alveolata</taxon>
        <taxon>Dinophyceae</taxon>
        <taxon>Prorocentrales</taxon>
        <taxon>Prorocentraceae</taxon>
        <taxon>Prorocentrum</taxon>
    </lineage>
</organism>
<gene>
    <name evidence="2" type="ORF">PCOR1329_LOCUS5471</name>
</gene>
<protein>
    <submittedName>
        <fullName evidence="2">Uncharacterized protein</fullName>
    </submittedName>
</protein>
<keyword evidence="3" id="KW-1185">Reference proteome</keyword>
<feature type="non-terminal residue" evidence="2">
    <location>
        <position position="147"/>
    </location>
</feature>
<feature type="region of interest" description="Disordered" evidence="1">
    <location>
        <begin position="1"/>
        <end position="25"/>
    </location>
</feature>
<evidence type="ECO:0000256" key="1">
    <source>
        <dbReference type="SAM" id="MobiDB-lite"/>
    </source>
</evidence>
<comment type="caution">
    <text evidence="2">The sequence shown here is derived from an EMBL/GenBank/DDBJ whole genome shotgun (WGS) entry which is preliminary data.</text>
</comment>
<accession>A0ABN9PS51</accession>
<feature type="non-terminal residue" evidence="2">
    <location>
        <position position="1"/>
    </location>
</feature>
<sequence length="147" mass="15635">VKYKTSKAAAAEDESMSVDEGSAKKNTARITGLRSQIDGLKKFPDSTGVFASMRASLVKELNECRARLLDAKPLHIQIERITQLIVDFVDLEAQRTQVAACFPQPATVVDGAVASLDAVPRSARASTAQPEHVAGSSGANKGLAREL</sequence>
<evidence type="ECO:0000313" key="2">
    <source>
        <dbReference type="EMBL" id="CAK0795973.1"/>
    </source>
</evidence>
<dbReference type="EMBL" id="CAUYUJ010001446">
    <property type="protein sequence ID" value="CAK0795973.1"/>
    <property type="molecule type" value="Genomic_DNA"/>
</dbReference>
<feature type="region of interest" description="Disordered" evidence="1">
    <location>
        <begin position="123"/>
        <end position="147"/>
    </location>
</feature>
<reference evidence="2" key="1">
    <citation type="submission" date="2023-10" db="EMBL/GenBank/DDBJ databases">
        <authorList>
            <person name="Chen Y."/>
            <person name="Shah S."/>
            <person name="Dougan E. K."/>
            <person name="Thang M."/>
            <person name="Chan C."/>
        </authorList>
    </citation>
    <scope>NUCLEOTIDE SEQUENCE [LARGE SCALE GENOMIC DNA]</scope>
</reference>